<feature type="binding site" evidence="14">
    <location>
        <position position="188"/>
    </location>
    <ligand>
        <name>ATP</name>
        <dbReference type="ChEBI" id="CHEBI:30616"/>
    </ligand>
</feature>
<dbReference type="GO" id="GO:0008033">
    <property type="term" value="P:tRNA processing"/>
    <property type="evidence" value="ECO:0007669"/>
    <property type="project" value="UniProtKB-KW"/>
</dbReference>
<evidence type="ECO:0000256" key="2">
    <source>
        <dbReference type="ARBA" id="ARBA00007663"/>
    </source>
</evidence>
<feature type="domain" description="YrdC-like" evidence="16">
    <location>
        <begin position="47"/>
        <end position="236"/>
    </location>
</feature>
<dbReference type="Pfam" id="PF01300">
    <property type="entry name" value="Sua5_yciO_yrdC"/>
    <property type="match status" value="1"/>
</dbReference>
<comment type="function">
    <text evidence="13">Required for the formation of a threonylcarbamoyl group on adenosine at position 37 (t(6)A37) in tRNAs that read codons beginning with adenine.</text>
</comment>
<evidence type="ECO:0000256" key="12">
    <source>
        <dbReference type="ARBA" id="ARBA00048366"/>
    </source>
</evidence>
<evidence type="ECO:0000256" key="13">
    <source>
        <dbReference type="PIRNR" id="PIRNR004930"/>
    </source>
</evidence>
<evidence type="ECO:0000256" key="5">
    <source>
        <dbReference type="ARBA" id="ARBA00022490"/>
    </source>
</evidence>
<dbReference type="NCBIfam" id="TIGR00057">
    <property type="entry name" value="L-threonylcarbamoyladenylate synthase"/>
    <property type="match status" value="1"/>
</dbReference>
<protein>
    <recommendedName>
        <fullName evidence="4 13">Threonylcarbamoyl-AMP synthase</fullName>
        <shortName evidence="13">TC-AMP synthase</shortName>
        <ecNumber evidence="3 13">2.7.7.87</ecNumber>
    </recommendedName>
    <alternativeName>
        <fullName evidence="11 13">L-threonylcarbamoyladenylate synthase</fullName>
    </alternativeName>
</protein>
<feature type="binding site" evidence="14">
    <location>
        <position position="69"/>
    </location>
    <ligand>
        <name>L-threonine</name>
        <dbReference type="ChEBI" id="CHEBI:57926"/>
    </ligand>
</feature>
<dbReference type="PANTHER" id="PTHR17490:SF16">
    <property type="entry name" value="THREONYLCARBAMOYL-AMP SYNTHASE"/>
    <property type="match status" value="1"/>
</dbReference>
<organism evidence="17 18">
    <name type="scientific">Giardia intestinalis</name>
    <name type="common">Giardia lamblia</name>
    <dbReference type="NCBI Taxonomy" id="5741"/>
    <lineage>
        <taxon>Eukaryota</taxon>
        <taxon>Metamonada</taxon>
        <taxon>Diplomonadida</taxon>
        <taxon>Hexamitidae</taxon>
        <taxon>Giardiinae</taxon>
        <taxon>Giardia</taxon>
    </lineage>
</organism>
<dbReference type="VEuPathDB" id="GiardiaDB:GL50803_0017389"/>
<dbReference type="InterPro" id="IPR005145">
    <property type="entry name" value="Sua5_C"/>
</dbReference>
<keyword evidence="10 13" id="KW-0067">ATP-binding</keyword>
<evidence type="ECO:0000256" key="8">
    <source>
        <dbReference type="ARBA" id="ARBA00022695"/>
    </source>
</evidence>
<feature type="binding site" evidence="14">
    <location>
        <position position="101"/>
    </location>
    <ligand>
        <name>L-threonine</name>
        <dbReference type="ChEBI" id="CHEBI:57926"/>
    </ligand>
</feature>
<gene>
    <name evidence="17" type="ORF">DHA2_154536</name>
</gene>
<feature type="binding site" evidence="14">
    <location>
        <position position="92"/>
    </location>
    <ligand>
        <name>ATP</name>
        <dbReference type="ChEBI" id="CHEBI:30616"/>
    </ligand>
</feature>
<evidence type="ECO:0000256" key="11">
    <source>
        <dbReference type="ARBA" id="ARBA00029774"/>
    </source>
</evidence>
<comment type="catalytic activity">
    <reaction evidence="12 13">
        <text>L-threonine + hydrogencarbonate + ATP = L-threonylcarbamoyladenylate + diphosphate + H2O</text>
        <dbReference type="Rhea" id="RHEA:36407"/>
        <dbReference type="ChEBI" id="CHEBI:15377"/>
        <dbReference type="ChEBI" id="CHEBI:17544"/>
        <dbReference type="ChEBI" id="CHEBI:30616"/>
        <dbReference type="ChEBI" id="CHEBI:33019"/>
        <dbReference type="ChEBI" id="CHEBI:57926"/>
        <dbReference type="ChEBI" id="CHEBI:73682"/>
        <dbReference type="EC" id="2.7.7.87"/>
    </reaction>
</comment>
<feature type="signal peptide" evidence="15">
    <location>
        <begin position="1"/>
        <end position="30"/>
    </location>
</feature>
<proteinExistence type="inferred from homology"/>
<feature type="binding site" evidence="14">
    <location>
        <position position="154"/>
    </location>
    <ligand>
        <name>ATP</name>
        <dbReference type="ChEBI" id="CHEBI:30616"/>
    </ligand>
</feature>
<dbReference type="InterPro" id="IPR050156">
    <property type="entry name" value="TC-AMP_synthase_SUA5"/>
</dbReference>
<dbReference type="AlphaFoldDB" id="V6TG13"/>
<dbReference type="Gene3D" id="3.90.870.10">
    <property type="entry name" value="DHBP synthase"/>
    <property type="match status" value="1"/>
</dbReference>
<evidence type="ECO:0000256" key="6">
    <source>
        <dbReference type="ARBA" id="ARBA00022679"/>
    </source>
</evidence>
<dbReference type="InterPro" id="IPR010923">
    <property type="entry name" value="T(6)A37_SUA5"/>
</dbReference>
<feature type="binding site" evidence="14">
    <location>
        <position position="178"/>
    </location>
    <ligand>
        <name>L-threonine</name>
        <dbReference type="ChEBI" id="CHEBI:57926"/>
    </ligand>
</feature>
<dbReference type="GO" id="GO:0006450">
    <property type="term" value="P:regulation of translational fidelity"/>
    <property type="evidence" value="ECO:0007669"/>
    <property type="project" value="TreeGrafter"/>
</dbReference>
<dbReference type="VEuPathDB" id="GiardiaDB:DHA2_154536"/>
<dbReference type="Proteomes" id="UP000018320">
    <property type="component" value="Unassembled WGS sequence"/>
</dbReference>
<dbReference type="GO" id="GO:0005524">
    <property type="term" value="F:ATP binding"/>
    <property type="evidence" value="ECO:0007669"/>
    <property type="project" value="UniProtKB-UniRule"/>
</dbReference>
<keyword evidence="9 13" id="KW-0547">Nucleotide-binding</keyword>
<evidence type="ECO:0000256" key="1">
    <source>
        <dbReference type="ARBA" id="ARBA00004496"/>
    </source>
</evidence>
<evidence type="ECO:0000256" key="4">
    <source>
        <dbReference type="ARBA" id="ARBA00015492"/>
    </source>
</evidence>
<name>V6TG13_GIAIN</name>
<evidence type="ECO:0000256" key="14">
    <source>
        <dbReference type="PIRSR" id="PIRSR004930-1"/>
    </source>
</evidence>
<dbReference type="InterPro" id="IPR038385">
    <property type="entry name" value="Sua5/YwlC_C"/>
</dbReference>
<evidence type="ECO:0000313" key="18">
    <source>
        <dbReference type="Proteomes" id="UP000018320"/>
    </source>
</evidence>
<dbReference type="GO" id="GO:0003725">
    <property type="term" value="F:double-stranded RNA binding"/>
    <property type="evidence" value="ECO:0007669"/>
    <property type="project" value="UniProtKB-UniRule"/>
</dbReference>
<feature type="binding site" evidence="14">
    <location>
        <position position="280"/>
    </location>
    <ligand>
        <name>ATP</name>
        <dbReference type="ChEBI" id="CHEBI:30616"/>
    </ligand>
</feature>
<accession>V6TG13</accession>
<dbReference type="PIRSF" id="PIRSF004930">
    <property type="entry name" value="Tln_factor_SUA5"/>
    <property type="match status" value="1"/>
</dbReference>
<evidence type="ECO:0000256" key="3">
    <source>
        <dbReference type="ARBA" id="ARBA00012584"/>
    </source>
</evidence>
<reference evidence="18" key="1">
    <citation type="submission" date="2012-02" db="EMBL/GenBank/DDBJ databases">
        <title>Genome sequencing of Giardia lamblia Genotypes A2 and B isolates (DH and GS) and comparative analysis with the genomes of Genotypes A1 and E (WB and Pig).</title>
        <authorList>
            <person name="Adam R."/>
            <person name="Dahlstrom E."/>
            <person name="Martens C."/>
            <person name="Bruno D."/>
            <person name="Barbian K."/>
            <person name="Porcella S.F."/>
            <person name="Nash T."/>
        </authorList>
    </citation>
    <scope>NUCLEOTIDE SEQUENCE</scope>
    <source>
        <strain evidence="18">DH</strain>
    </source>
</reference>
<dbReference type="GO" id="GO:0005737">
    <property type="term" value="C:cytoplasm"/>
    <property type="evidence" value="ECO:0007669"/>
    <property type="project" value="UniProtKB-SubCell"/>
</dbReference>
<reference evidence="17 18" key="2">
    <citation type="journal article" date="2013" name="Genome Biol. Evol.">
        <title>Genome sequencing of Giardia lamblia genotypes A2 and B isolates (DH and GS) and comparative analysis with the genomes of genotypes A1 and E (WB and Pig).</title>
        <authorList>
            <person name="Adam R.D."/>
            <person name="Dahlstrom E.W."/>
            <person name="Martens C.A."/>
            <person name="Bruno D.P."/>
            <person name="Barbian K.D."/>
            <person name="Ricklefs S.M."/>
            <person name="Hernandez M.M."/>
            <person name="Narla N.P."/>
            <person name="Patel R.B."/>
            <person name="Porcella S.F."/>
            <person name="Nash T.E."/>
        </authorList>
    </citation>
    <scope>NUCLEOTIDE SEQUENCE [LARGE SCALE GENOMIC DNA]</scope>
    <source>
        <strain evidence="17 18">DH</strain>
    </source>
</reference>
<evidence type="ECO:0000256" key="7">
    <source>
        <dbReference type="ARBA" id="ARBA00022694"/>
    </source>
</evidence>
<dbReference type="Pfam" id="PF03481">
    <property type="entry name" value="Sua5_C"/>
    <property type="match status" value="1"/>
</dbReference>
<sequence>MCWQISSHTCLRGILRTVLLLNAPLCTSSSQYSLKNSMPPRILGTTQSELADAAGALQRGELVAIPTETVYGLAADALSEAACAKIFTLKQRPANDPLIVHISHISQLPMVAVVSVELSSIVDALAAAFWPGPLTMVLPAAPCVPSIVTAGSQTIGVRMPRHPVACAILELAARPLAAPSANMFGSISPTQAEDVAAEFVNSDLLIIDGGRCDIGIESTVLLVEKDCLTILRRGQVTEEMLVATLSTNALDHVRVKTRALSSSGLQTKAVSSPGQFLRHYSPRTECYLVMKGGPMLPSAVRATLPARLDGFVVILDCNPALAELEPDALLRSLAGLLPEGTEPARILRAYSAPTLEAAAQSLFETLRRADRLGPACILALPPEPARGLADALLDRLFRAASGRWVE</sequence>
<dbReference type="EC" id="2.7.7.87" evidence="3 13"/>
<keyword evidence="8 13" id="KW-0548">Nucleotidyltransferase</keyword>
<dbReference type="InterPro" id="IPR006070">
    <property type="entry name" value="Sua5-like_dom"/>
</dbReference>
<dbReference type="GO" id="GO:0061710">
    <property type="term" value="F:L-threonylcarbamoyladenylate synthase"/>
    <property type="evidence" value="ECO:0007669"/>
    <property type="project" value="UniProtKB-EC"/>
</dbReference>
<dbReference type="PROSITE" id="PS51163">
    <property type="entry name" value="YRDC"/>
    <property type="match status" value="1"/>
</dbReference>
<evidence type="ECO:0000313" key="17">
    <source>
        <dbReference type="EMBL" id="ESU37686.1"/>
    </source>
</evidence>
<keyword evidence="15" id="KW-0732">Signal</keyword>
<evidence type="ECO:0000259" key="16">
    <source>
        <dbReference type="PROSITE" id="PS51163"/>
    </source>
</evidence>
<dbReference type="PANTHER" id="PTHR17490">
    <property type="entry name" value="SUA5"/>
    <property type="match status" value="1"/>
</dbReference>
<dbReference type="SUPFAM" id="SSF55821">
    <property type="entry name" value="YrdC/RibB"/>
    <property type="match status" value="1"/>
</dbReference>
<keyword evidence="7 13" id="KW-0819">tRNA processing</keyword>
<feature type="binding site" evidence="14">
    <location>
        <position position="180"/>
    </location>
    <ligand>
        <name>ATP</name>
        <dbReference type="ChEBI" id="CHEBI:30616"/>
    </ligand>
</feature>
<evidence type="ECO:0000256" key="10">
    <source>
        <dbReference type="ARBA" id="ARBA00022840"/>
    </source>
</evidence>
<evidence type="ECO:0000256" key="15">
    <source>
        <dbReference type="SAM" id="SignalP"/>
    </source>
</evidence>
<evidence type="ECO:0000256" key="9">
    <source>
        <dbReference type="ARBA" id="ARBA00022741"/>
    </source>
</evidence>
<feature type="chain" id="PRO_5004751771" description="Threonylcarbamoyl-AMP synthase" evidence="15">
    <location>
        <begin position="31"/>
        <end position="406"/>
    </location>
</feature>
<comment type="subcellular location">
    <subcellularLocation>
        <location evidence="1 13">Cytoplasm</location>
    </subcellularLocation>
</comment>
<dbReference type="Gene3D" id="3.40.50.11030">
    <property type="entry name" value="Threonylcarbamoyl-AMP synthase, C-terminal domain"/>
    <property type="match status" value="1"/>
</dbReference>
<dbReference type="EMBL" id="AHGT01000023">
    <property type="protein sequence ID" value="ESU37686.1"/>
    <property type="molecule type" value="Genomic_DNA"/>
</dbReference>
<dbReference type="VEuPathDB" id="GiardiaDB:QR46_1779"/>
<keyword evidence="5 13" id="KW-0963">Cytoplasm</keyword>
<dbReference type="GO" id="GO:0000049">
    <property type="term" value="F:tRNA binding"/>
    <property type="evidence" value="ECO:0007669"/>
    <property type="project" value="TreeGrafter"/>
</dbReference>
<feature type="binding site" evidence="14">
    <location>
        <position position="218"/>
    </location>
    <ligand>
        <name>L-threonine</name>
        <dbReference type="ChEBI" id="CHEBI:57926"/>
    </ligand>
</feature>
<comment type="caution">
    <text evidence="17">The sequence shown here is derived from an EMBL/GenBank/DDBJ whole genome shotgun (WGS) entry which is preliminary data.</text>
</comment>
<keyword evidence="6 13" id="KW-0808">Transferase</keyword>
<dbReference type="InterPro" id="IPR017945">
    <property type="entry name" value="DHBP_synth_RibB-like_a/b_dom"/>
</dbReference>
<feature type="binding site" evidence="14">
    <location>
        <position position="158"/>
    </location>
    <ligand>
        <name>L-threonine</name>
        <dbReference type="ChEBI" id="CHEBI:57926"/>
    </ligand>
</feature>
<feature type="binding site" evidence="14">
    <location>
        <position position="232"/>
    </location>
    <ligand>
        <name>ATP</name>
        <dbReference type="ChEBI" id="CHEBI:30616"/>
    </ligand>
</feature>
<comment type="similarity">
    <text evidence="2 13">Belongs to the SUA5 family.</text>
</comment>
<dbReference type="FunFam" id="3.90.870.10:FF:000009">
    <property type="entry name" value="Threonylcarbamoyl-AMP synthase, putative"/>
    <property type="match status" value="1"/>
</dbReference>
<dbReference type="VEuPathDB" id="GiardiaDB:GL50581_1707"/>